<keyword evidence="9" id="KW-1185">Reference proteome</keyword>
<comment type="subcellular location">
    <subcellularLocation>
        <location evidence="1">Golgi apparatus membrane</location>
        <topology evidence="1">Single-pass type II membrane protein</topology>
    </subcellularLocation>
</comment>
<evidence type="ECO:0000259" key="7">
    <source>
        <dbReference type="Pfam" id="PF03016"/>
    </source>
</evidence>
<name>A0A822ZN97_NELNU</name>
<dbReference type="Proteomes" id="UP000607653">
    <property type="component" value="Unassembled WGS sequence"/>
</dbReference>
<comment type="similarity">
    <text evidence="2">Belongs to the glycosyltransferase 47 family.</text>
</comment>
<evidence type="ECO:0000256" key="4">
    <source>
        <dbReference type="ARBA" id="ARBA00022968"/>
    </source>
</evidence>
<evidence type="ECO:0000256" key="1">
    <source>
        <dbReference type="ARBA" id="ARBA00004323"/>
    </source>
</evidence>
<organism evidence="8 9">
    <name type="scientific">Nelumbo nucifera</name>
    <name type="common">Sacred lotus</name>
    <dbReference type="NCBI Taxonomy" id="4432"/>
    <lineage>
        <taxon>Eukaryota</taxon>
        <taxon>Viridiplantae</taxon>
        <taxon>Streptophyta</taxon>
        <taxon>Embryophyta</taxon>
        <taxon>Tracheophyta</taxon>
        <taxon>Spermatophyta</taxon>
        <taxon>Magnoliopsida</taxon>
        <taxon>Proteales</taxon>
        <taxon>Nelumbonaceae</taxon>
        <taxon>Nelumbo</taxon>
    </lineage>
</organism>
<dbReference type="InterPro" id="IPR040911">
    <property type="entry name" value="Exostosin_GT47"/>
</dbReference>
<comment type="caution">
    <text evidence="8">The sequence shown here is derived from an EMBL/GenBank/DDBJ whole genome shotgun (WGS) entry which is preliminary data.</text>
</comment>
<protein>
    <recommendedName>
        <fullName evidence="7">Exostosin GT47 domain-containing protein</fullName>
    </recommendedName>
</protein>
<reference evidence="8 9" key="1">
    <citation type="journal article" date="2020" name="Mol. Biol. Evol.">
        <title>Distinct Expression and Methylation Patterns for Genes with Different Fates following a Single Whole-Genome Duplication in Flowering Plants.</title>
        <authorList>
            <person name="Shi T."/>
            <person name="Rahmani R.S."/>
            <person name="Gugger P.F."/>
            <person name="Wang M."/>
            <person name="Li H."/>
            <person name="Zhang Y."/>
            <person name="Li Z."/>
            <person name="Wang Q."/>
            <person name="Van de Peer Y."/>
            <person name="Marchal K."/>
            <person name="Chen J."/>
        </authorList>
    </citation>
    <scope>NUCLEOTIDE SEQUENCE [LARGE SCALE GENOMIC DNA]</scope>
    <source>
        <tissue evidence="8">Leaf</tissue>
    </source>
</reference>
<accession>A0A822ZN97</accession>
<evidence type="ECO:0000256" key="2">
    <source>
        <dbReference type="ARBA" id="ARBA00010271"/>
    </source>
</evidence>
<dbReference type="AlphaFoldDB" id="A0A822ZN97"/>
<dbReference type="EMBL" id="DUZY01000007">
    <property type="protein sequence ID" value="DAD45011.1"/>
    <property type="molecule type" value="Genomic_DNA"/>
</dbReference>
<keyword evidence="4" id="KW-0812">Transmembrane</keyword>
<keyword evidence="3" id="KW-0808">Transferase</keyword>
<keyword evidence="4" id="KW-0735">Signal-anchor</keyword>
<dbReference type="PANTHER" id="PTHR11062">
    <property type="entry name" value="EXOSTOSIN HEPARAN SULFATE GLYCOSYLTRANSFERASE -RELATED"/>
    <property type="match status" value="1"/>
</dbReference>
<keyword evidence="5" id="KW-0333">Golgi apparatus</keyword>
<feature type="chain" id="PRO_5032359135" description="Exostosin GT47 domain-containing protein" evidence="6">
    <location>
        <begin position="29"/>
        <end position="488"/>
    </location>
</feature>
<evidence type="ECO:0000313" key="9">
    <source>
        <dbReference type="Proteomes" id="UP000607653"/>
    </source>
</evidence>
<dbReference type="GO" id="GO:0000139">
    <property type="term" value="C:Golgi membrane"/>
    <property type="evidence" value="ECO:0007669"/>
    <property type="project" value="UniProtKB-SubCell"/>
</dbReference>
<sequence length="488" mass="55597">MAACSCPTPFLFFPALLLLLLYFSPLNQQNLTTLFSSSINPFNHSKINPHVQQVSPAPVPALAMNLMQESSTGSPVPSFEFSPTTVTDTRIKKGSLDKIEEGLARARAAILQAVRSHNCTTLTEDEFIPRGSIYRNPFAFHQSHIEMEKRFKVWVYKEGEPPLVHDGPLNNIYSTEGQFIDEMDNGHSPFLARHPDEAHAFFLPLSVVNVVRFIYKPVTSYARDRLQHVVEDYIGVISSKYPYWNISQGADHFMVSCHDWAPDVSDANPELFKHFIRVLCNANITEGFRPGIDASLPEINTPFGTLGQPNFGQAPHKRTLLAFFAGGAHGYIRRVLLQQWKDKDKDVQVHEYLPKEYLPKGMNYTRLMGQSKFCLCPSGYEVASPRIVEAIYAGCVPAIISDNYWLPFSDVLDWSQFSVQIPVEKIPEIKTILQGISQDKYLKMQKKVRRVQRHFVLNRPAQRFDVIHMILHSVWLRRLNLRLPLMVS</sequence>
<evidence type="ECO:0000256" key="6">
    <source>
        <dbReference type="SAM" id="SignalP"/>
    </source>
</evidence>
<feature type="domain" description="Exostosin GT47" evidence="7">
    <location>
        <begin position="147"/>
        <end position="435"/>
    </location>
</feature>
<evidence type="ECO:0000313" key="8">
    <source>
        <dbReference type="EMBL" id="DAD45011.1"/>
    </source>
</evidence>
<dbReference type="InterPro" id="IPR004263">
    <property type="entry name" value="Exostosin"/>
</dbReference>
<feature type="signal peptide" evidence="6">
    <location>
        <begin position="1"/>
        <end position="28"/>
    </location>
</feature>
<gene>
    <name evidence="8" type="ORF">HUJ06_003241</name>
</gene>
<dbReference type="PANTHER" id="PTHR11062:SF124">
    <property type="entry name" value="XYLOGALACTURONAN BETA-1,3-XYLOSYLTRANSFERASE"/>
    <property type="match status" value="1"/>
</dbReference>
<evidence type="ECO:0000256" key="5">
    <source>
        <dbReference type="ARBA" id="ARBA00023034"/>
    </source>
</evidence>
<proteinExistence type="inferred from homology"/>
<dbReference type="GO" id="GO:0016757">
    <property type="term" value="F:glycosyltransferase activity"/>
    <property type="evidence" value="ECO:0007669"/>
    <property type="project" value="UniProtKB-KW"/>
</dbReference>
<keyword evidence="3" id="KW-0328">Glycosyltransferase</keyword>
<evidence type="ECO:0000256" key="3">
    <source>
        <dbReference type="ARBA" id="ARBA00022676"/>
    </source>
</evidence>
<dbReference type="Pfam" id="PF03016">
    <property type="entry name" value="Exostosin_GT47"/>
    <property type="match status" value="1"/>
</dbReference>
<keyword evidence="6" id="KW-0732">Signal</keyword>